<dbReference type="Gene3D" id="2.60.120.260">
    <property type="entry name" value="Galactose-binding domain-like"/>
    <property type="match status" value="1"/>
</dbReference>
<name>A0A7W5C5D7_9BACL</name>
<dbReference type="InterPro" id="IPR011050">
    <property type="entry name" value="Pectin_lyase_fold/virulence"/>
</dbReference>
<dbReference type="InterPro" id="IPR022441">
    <property type="entry name" value="Para_beta_helix_rpt-2"/>
</dbReference>
<dbReference type="Pfam" id="PF13229">
    <property type="entry name" value="Beta_helix"/>
    <property type="match status" value="1"/>
</dbReference>
<comment type="caution">
    <text evidence="2">The sequence shown here is derived from an EMBL/GenBank/DDBJ whole genome shotgun (WGS) entry which is preliminary data.</text>
</comment>
<evidence type="ECO:0000313" key="2">
    <source>
        <dbReference type="EMBL" id="MBB3150379.1"/>
    </source>
</evidence>
<dbReference type="SUPFAM" id="SSF51126">
    <property type="entry name" value="Pectin lyase-like"/>
    <property type="match status" value="1"/>
</dbReference>
<dbReference type="Gene3D" id="2.160.20.10">
    <property type="entry name" value="Single-stranded right-handed beta-helix, Pectin lyase-like"/>
    <property type="match status" value="1"/>
</dbReference>
<dbReference type="Proteomes" id="UP000518605">
    <property type="component" value="Unassembled WGS sequence"/>
</dbReference>
<reference evidence="2 3" key="1">
    <citation type="submission" date="2020-08" db="EMBL/GenBank/DDBJ databases">
        <title>Genomic Encyclopedia of Type Strains, Phase III (KMG-III): the genomes of soil and plant-associated and newly described type strains.</title>
        <authorList>
            <person name="Whitman W."/>
        </authorList>
    </citation>
    <scope>NUCLEOTIDE SEQUENCE [LARGE SCALE GENOMIC DNA]</scope>
    <source>
        <strain evidence="2 3">CECT 8234</strain>
    </source>
</reference>
<dbReference type="NCBIfam" id="TIGR03804">
    <property type="entry name" value="para_beta_helix"/>
    <property type="match status" value="1"/>
</dbReference>
<dbReference type="EMBL" id="JACHXW010000001">
    <property type="protein sequence ID" value="MBB3150379.1"/>
    <property type="molecule type" value="Genomic_DNA"/>
</dbReference>
<feature type="domain" description="CBM6" evidence="1">
    <location>
        <begin position="1"/>
        <end position="85"/>
    </location>
</feature>
<keyword evidence="3" id="KW-1185">Reference proteome</keyword>
<gene>
    <name evidence="2" type="ORF">FHS16_000411</name>
</gene>
<sequence length="429" mass="45808">MNYSLHVQTAGYYQVVFRVAAPSSDRQFELRNASGTALAAITFNNTGGWENWTTVSATVSLPVGNQSLRIHSLTQGWNIDWLDFVYLTPPPPGPISVTACGATANDQTDDLAAFNLCSARAKLFDRELSIPSGNFILSDIITFDGITVRGAGKTLTTLTSTNPERGSIDLRGDGVELRSLKHTYATVVPRGNGANEKNSITLYDTANFTIDNVWVYKASTAGIFIRNGSNGTISNNTVEDTNADGIHMTHGSSYITVENNYVTSVGDDCIAVVSYTPDGPRVHNITIIGNDVGYDSEARGISVVGGADVTIEDNEINNTRYAGIYISVEAEWNTANVDRITLTGNTIDHTGTYAASGHPNVLVYCSQGNLDEITFNNNLIINAVNSGIGVWGGGTIGDVYFNYNTVSGSGGSATNIQKGTIHLNNNTGF</sequence>
<dbReference type="SMART" id="SM00710">
    <property type="entry name" value="PbH1"/>
    <property type="match status" value="9"/>
</dbReference>
<dbReference type="InterPro" id="IPR006626">
    <property type="entry name" value="PbH1"/>
</dbReference>
<dbReference type="CDD" id="cd04080">
    <property type="entry name" value="CBM6_cellulase-like"/>
    <property type="match status" value="1"/>
</dbReference>
<accession>A0A7W5C5D7</accession>
<dbReference type="AlphaFoldDB" id="A0A7W5C5D7"/>
<dbReference type="Pfam" id="PF03422">
    <property type="entry name" value="CBM_6"/>
    <property type="match status" value="1"/>
</dbReference>
<dbReference type="InterPro" id="IPR012334">
    <property type="entry name" value="Pectin_lyas_fold"/>
</dbReference>
<dbReference type="SUPFAM" id="SSF49785">
    <property type="entry name" value="Galactose-binding domain-like"/>
    <property type="match status" value="1"/>
</dbReference>
<organism evidence="2 3">
    <name type="scientific">Paenibacillus endophyticus</name>
    <dbReference type="NCBI Taxonomy" id="1294268"/>
    <lineage>
        <taxon>Bacteria</taxon>
        <taxon>Bacillati</taxon>
        <taxon>Bacillota</taxon>
        <taxon>Bacilli</taxon>
        <taxon>Bacillales</taxon>
        <taxon>Paenibacillaceae</taxon>
        <taxon>Paenibacillus</taxon>
    </lineage>
</organism>
<dbReference type="PROSITE" id="PS51175">
    <property type="entry name" value="CBM6"/>
    <property type="match status" value="1"/>
</dbReference>
<evidence type="ECO:0000259" key="1">
    <source>
        <dbReference type="PROSITE" id="PS51175"/>
    </source>
</evidence>
<dbReference type="InterPro" id="IPR008979">
    <property type="entry name" value="Galactose-bd-like_sf"/>
</dbReference>
<evidence type="ECO:0000313" key="3">
    <source>
        <dbReference type="Proteomes" id="UP000518605"/>
    </source>
</evidence>
<dbReference type="InterPro" id="IPR039448">
    <property type="entry name" value="Beta_helix"/>
</dbReference>
<proteinExistence type="predicted"/>
<protein>
    <submittedName>
        <fullName evidence="2">Parallel beta-helix repeat protein</fullName>
    </submittedName>
</protein>
<dbReference type="InterPro" id="IPR005084">
    <property type="entry name" value="CBM6"/>
</dbReference>
<dbReference type="GO" id="GO:0030246">
    <property type="term" value="F:carbohydrate binding"/>
    <property type="evidence" value="ECO:0007669"/>
    <property type="project" value="InterPro"/>
</dbReference>